<keyword evidence="10" id="KW-1185">Reference proteome</keyword>
<evidence type="ECO:0000256" key="1">
    <source>
        <dbReference type="ARBA" id="ARBA00004496"/>
    </source>
</evidence>
<evidence type="ECO:0000313" key="10">
    <source>
        <dbReference type="Proteomes" id="UP000254848"/>
    </source>
</evidence>
<dbReference type="OrthoDB" id="9797132at2"/>
<organism evidence="9 10">
    <name type="scientific">Enterobacillus tribolii</name>
    <dbReference type="NCBI Taxonomy" id="1487935"/>
    <lineage>
        <taxon>Bacteria</taxon>
        <taxon>Pseudomonadati</taxon>
        <taxon>Pseudomonadota</taxon>
        <taxon>Gammaproteobacteria</taxon>
        <taxon>Enterobacterales</taxon>
        <taxon>Hafniaceae</taxon>
        <taxon>Enterobacillus</taxon>
    </lineage>
</organism>
<dbReference type="GO" id="GO:0030091">
    <property type="term" value="P:protein repair"/>
    <property type="evidence" value="ECO:0007669"/>
    <property type="project" value="UniProtKB-UniRule"/>
</dbReference>
<dbReference type="Proteomes" id="UP000254848">
    <property type="component" value="Unassembled WGS sequence"/>
</dbReference>
<evidence type="ECO:0000256" key="6">
    <source>
        <dbReference type="HAMAP-Rule" id="MF_01606"/>
    </source>
</evidence>
<protein>
    <recommendedName>
        <fullName evidence="6">Iron-sulfur cluster repair protein YtfE</fullName>
    </recommendedName>
</protein>
<dbReference type="PANTHER" id="PTHR36438:SF1">
    <property type="entry name" value="IRON-SULFUR CLUSTER REPAIR PROTEIN YTFE"/>
    <property type="match status" value="1"/>
</dbReference>
<gene>
    <name evidence="6" type="primary">ytfE</name>
    <name evidence="9" type="ORF">C8D90_102102</name>
</gene>
<evidence type="ECO:0000256" key="2">
    <source>
        <dbReference type="ARBA" id="ARBA00022490"/>
    </source>
</evidence>
<sequence>MTFRERPLGELAIAIPRAARLFRQHDLDFCCGGKQTLLRAATKKNLDIDALEAELAALTNEEAEQRDWRTAPLAEITPFIVQRYHDRHREQLPELILMAEKVEKVHAEKAACPKGLAKQLNLIYQDLSQHMMKEERILFPMIEQGMGPQAGGPISVMEHEHDDAGEQLEVIKFLTNNVTPPEGACNTWRALYNGINEFIADLMDHISLENNLLFPRALRGE</sequence>
<keyword evidence="5 6" id="KW-0346">Stress response</keyword>
<keyword evidence="4 6" id="KW-0408">Iron</keyword>
<dbReference type="InterPro" id="IPR019903">
    <property type="entry name" value="RIC_family"/>
</dbReference>
<keyword evidence="3 6" id="KW-0479">Metal-binding</keyword>
<feature type="domain" description="Hemerythrin-like" evidence="8">
    <location>
        <begin position="81"/>
        <end position="217"/>
    </location>
</feature>
<reference evidence="9 10" key="1">
    <citation type="submission" date="2018-07" db="EMBL/GenBank/DDBJ databases">
        <title>Genomic Encyclopedia of Type Strains, Phase IV (KMG-IV): sequencing the most valuable type-strain genomes for metagenomic binning, comparative biology and taxonomic classification.</title>
        <authorList>
            <person name="Goeker M."/>
        </authorList>
    </citation>
    <scope>NUCLEOTIDE SEQUENCE [LARGE SCALE GENOMIC DNA]</scope>
    <source>
        <strain evidence="9 10">DSM 103736</strain>
    </source>
</reference>
<dbReference type="InterPro" id="IPR023742">
    <property type="entry name" value="FeS-repair_YftE"/>
</dbReference>
<dbReference type="HAMAP" id="MF_01606">
    <property type="entry name" value="RIC_YtfE"/>
    <property type="match status" value="1"/>
</dbReference>
<dbReference type="RefSeq" id="WP_115457787.1">
    <property type="nucleotide sequence ID" value="NZ_QRAP01000002.1"/>
</dbReference>
<dbReference type="Pfam" id="PF01814">
    <property type="entry name" value="Hemerythrin"/>
    <property type="match status" value="1"/>
</dbReference>
<evidence type="ECO:0000256" key="4">
    <source>
        <dbReference type="ARBA" id="ARBA00023004"/>
    </source>
</evidence>
<evidence type="ECO:0000256" key="3">
    <source>
        <dbReference type="ARBA" id="ARBA00022723"/>
    </source>
</evidence>
<comment type="similarity">
    <text evidence="6">Belongs to the RIC family. YtfE subfamily.</text>
</comment>
<feature type="coiled-coil region" evidence="7">
    <location>
        <begin position="34"/>
        <end position="61"/>
    </location>
</feature>
<dbReference type="NCBIfam" id="NF008221">
    <property type="entry name" value="PRK10992.1"/>
    <property type="match status" value="1"/>
</dbReference>
<dbReference type="AlphaFoldDB" id="A0A370R124"/>
<dbReference type="NCBIfam" id="TIGR03652">
    <property type="entry name" value="FeS_repair_RIC"/>
    <property type="match status" value="1"/>
</dbReference>
<dbReference type="GO" id="GO:0005737">
    <property type="term" value="C:cytoplasm"/>
    <property type="evidence" value="ECO:0007669"/>
    <property type="project" value="UniProtKB-SubCell"/>
</dbReference>
<dbReference type="GO" id="GO:0006979">
    <property type="term" value="P:response to oxidative stress"/>
    <property type="evidence" value="ECO:0007669"/>
    <property type="project" value="UniProtKB-UniRule"/>
</dbReference>
<dbReference type="GO" id="GO:0051409">
    <property type="term" value="P:response to nitrosative stress"/>
    <property type="evidence" value="ECO:0007669"/>
    <property type="project" value="UniProtKB-UniRule"/>
</dbReference>
<proteinExistence type="inferred from homology"/>
<accession>A0A370R124</accession>
<keyword evidence="7" id="KW-0175">Coiled coil</keyword>
<dbReference type="Gene3D" id="1.20.120.520">
    <property type="entry name" value="nmb1532 protein domain like"/>
    <property type="match status" value="1"/>
</dbReference>
<dbReference type="EMBL" id="QRAP01000002">
    <property type="protein sequence ID" value="RDK95627.1"/>
    <property type="molecule type" value="Genomic_DNA"/>
</dbReference>
<evidence type="ECO:0000313" key="9">
    <source>
        <dbReference type="EMBL" id="RDK95627.1"/>
    </source>
</evidence>
<dbReference type="Pfam" id="PF04405">
    <property type="entry name" value="ScdA_N"/>
    <property type="match status" value="1"/>
</dbReference>
<keyword evidence="2 6" id="KW-0963">Cytoplasm</keyword>
<evidence type="ECO:0000256" key="5">
    <source>
        <dbReference type="ARBA" id="ARBA00023016"/>
    </source>
</evidence>
<evidence type="ECO:0000256" key="7">
    <source>
        <dbReference type="SAM" id="Coils"/>
    </source>
</evidence>
<dbReference type="PANTHER" id="PTHR36438">
    <property type="entry name" value="IRON-SULFUR CLUSTER REPAIR PROTEIN YTFE"/>
    <property type="match status" value="1"/>
</dbReference>
<dbReference type="InterPro" id="IPR012312">
    <property type="entry name" value="Hemerythrin-like"/>
</dbReference>
<comment type="subunit">
    <text evidence="6">Homodimer.</text>
</comment>
<dbReference type="GO" id="GO:0046872">
    <property type="term" value="F:metal ion binding"/>
    <property type="evidence" value="ECO:0007669"/>
    <property type="project" value="UniProtKB-KW"/>
</dbReference>
<name>A0A370R124_9GAMM</name>
<comment type="function">
    <text evidence="6">Di-iron-containing protein involved in the repair of iron-sulfur clusters damaged by oxidative and nitrosative stress conditions.</text>
</comment>
<comment type="caution">
    <text evidence="9">The sequence shown here is derived from an EMBL/GenBank/DDBJ whole genome shotgun (WGS) entry which is preliminary data.</text>
</comment>
<evidence type="ECO:0000259" key="8">
    <source>
        <dbReference type="Pfam" id="PF01814"/>
    </source>
</evidence>
<comment type="subcellular location">
    <subcellularLocation>
        <location evidence="1 6">Cytoplasm</location>
    </subcellularLocation>
</comment>